<dbReference type="InterPro" id="IPR036388">
    <property type="entry name" value="WH-like_DNA-bd_sf"/>
</dbReference>
<protein>
    <recommendedName>
        <fullName evidence="9">RNA polymerase sigma factor</fullName>
    </recommendedName>
</protein>
<dbReference type="InterPro" id="IPR007627">
    <property type="entry name" value="RNA_pol_sigma70_r2"/>
</dbReference>
<proteinExistence type="inferred from homology"/>
<organism evidence="7 8">
    <name type="scientific">Candidatus Taylorbacteria bacterium CG11_big_fil_rev_8_21_14_0_20_46_11</name>
    <dbReference type="NCBI Taxonomy" id="1975025"/>
    <lineage>
        <taxon>Bacteria</taxon>
        <taxon>Candidatus Tayloriibacteriota</taxon>
    </lineage>
</organism>
<dbReference type="InterPro" id="IPR013249">
    <property type="entry name" value="RNA_pol_sigma70_r4_t2"/>
</dbReference>
<evidence type="ECO:0000256" key="2">
    <source>
        <dbReference type="ARBA" id="ARBA00023015"/>
    </source>
</evidence>
<dbReference type="InterPro" id="IPR013324">
    <property type="entry name" value="RNA_pol_sigma_r3/r4-like"/>
</dbReference>
<sequence length="170" mass="19669">MTLTQERERREVLAVAHFDYAKGLNSHAFFKVHDHAIGEDLVQDTFLKTWKYLAKGGKIDIMKAFLYHVLNHLIVDRYRKHKTSSLDVLLEKGFEPCEVEPTRLLDVLDGKAAVLLIARLPLSYQKVMRMRYVQDLSLAEMSMLTGQTRNSLAVQLHRGLVKMRVLYKIT</sequence>
<name>A0A2H0KCA8_9BACT</name>
<dbReference type="GO" id="GO:0003677">
    <property type="term" value="F:DNA binding"/>
    <property type="evidence" value="ECO:0007669"/>
    <property type="project" value="InterPro"/>
</dbReference>
<dbReference type="Proteomes" id="UP000229342">
    <property type="component" value="Unassembled WGS sequence"/>
</dbReference>
<dbReference type="SUPFAM" id="SSF88659">
    <property type="entry name" value="Sigma3 and sigma4 domains of RNA polymerase sigma factors"/>
    <property type="match status" value="1"/>
</dbReference>
<dbReference type="PANTHER" id="PTHR43133">
    <property type="entry name" value="RNA POLYMERASE ECF-TYPE SIGMA FACTO"/>
    <property type="match status" value="1"/>
</dbReference>
<accession>A0A2H0KCA8</accession>
<dbReference type="SUPFAM" id="SSF88946">
    <property type="entry name" value="Sigma2 domain of RNA polymerase sigma factors"/>
    <property type="match status" value="1"/>
</dbReference>
<evidence type="ECO:0000259" key="5">
    <source>
        <dbReference type="Pfam" id="PF04542"/>
    </source>
</evidence>
<dbReference type="Gene3D" id="1.10.1740.10">
    <property type="match status" value="1"/>
</dbReference>
<dbReference type="InterPro" id="IPR039425">
    <property type="entry name" value="RNA_pol_sigma-70-like"/>
</dbReference>
<keyword evidence="3" id="KW-0731">Sigma factor</keyword>
<comment type="caution">
    <text evidence="7">The sequence shown here is derived from an EMBL/GenBank/DDBJ whole genome shotgun (WGS) entry which is preliminary data.</text>
</comment>
<dbReference type="GO" id="GO:0016987">
    <property type="term" value="F:sigma factor activity"/>
    <property type="evidence" value="ECO:0007669"/>
    <property type="project" value="UniProtKB-KW"/>
</dbReference>
<dbReference type="Pfam" id="PF08281">
    <property type="entry name" value="Sigma70_r4_2"/>
    <property type="match status" value="1"/>
</dbReference>
<dbReference type="InterPro" id="IPR013325">
    <property type="entry name" value="RNA_pol_sigma_r2"/>
</dbReference>
<dbReference type="AlphaFoldDB" id="A0A2H0KCA8"/>
<dbReference type="Pfam" id="PF04542">
    <property type="entry name" value="Sigma70_r2"/>
    <property type="match status" value="1"/>
</dbReference>
<dbReference type="GO" id="GO:0006352">
    <property type="term" value="P:DNA-templated transcription initiation"/>
    <property type="evidence" value="ECO:0007669"/>
    <property type="project" value="InterPro"/>
</dbReference>
<comment type="similarity">
    <text evidence="1">Belongs to the sigma-70 factor family. ECF subfamily.</text>
</comment>
<evidence type="ECO:0000256" key="1">
    <source>
        <dbReference type="ARBA" id="ARBA00010641"/>
    </source>
</evidence>
<gene>
    <name evidence="7" type="ORF">COV91_01905</name>
</gene>
<feature type="domain" description="RNA polymerase sigma factor 70 region 4 type 2" evidence="6">
    <location>
        <begin position="115"/>
        <end position="163"/>
    </location>
</feature>
<evidence type="ECO:0000259" key="6">
    <source>
        <dbReference type="Pfam" id="PF08281"/>
    </source>
</evidence>
<evidence type="ECO:0000313" key="7">
    <source>
        <dbReference type="EMBL" id="PIQ68855.1"/>
    </source>
</evidence>
<keyword evidence="2" id="KW-0805">Transcription regulation</keyword>
<feature type="domain" description="RNA polymerase sigma-70 region 2" evidence="5">
    <location>
        <begin position="25"/>
        <end position="82"/>
    </location>
</feature>
<reference evidence="7 8" key="1">
    <citation type="submission" date="2017-09" db="EMBL/GenBank/DDBJ databases">
        <title>Depth-based differentiation of microbial function through sediment-hosted aquifers and enrichment of novel symbionts in the deep terrestrial subsurface.</title>
        <authorList>
            <person name="Probst A.J."/>
            <person name="Ladd B."/>
            <person name="Jarett J.K."/>
            <person name="Geller-Mcgrath D.E."/>
            <person name="Sieber C.M."/>
            <person name="Emerson J.B."/>
            <person name="Anantharaman K."/>
            <person name="Thomas B.C."/>
            <person name="Malmstrom R."/>
            <person name="Stieglmeier M."/>
            <person name="Klingl A."/>
            <person name="Woyke T."/>
            <person name="Ryan C.M."/>
            <person name="Banfield J.F."/>
        </authorList>
    </citation>
    <scope>NUCLEOTIDE SEQUENCE [LARGE SCALE GENOMIC DNA]</scope>
    <source>
        <strain evidence="7">CG11_big_fil_rev_8_21_14_0_20_46_11</strain>
    </source>
</reference>
<evidence type="ECO:0008006" key="9">
    <source>
        <dbReference type="Google" id="ProtNLM"/>
    </source>
</evidence>
<evidence type="ECO:0000313" key="8">
    <source>
        <dbReference type="Proteomes" id="UP000229342"/>
    </source>
</evidence>
<dbReference type="EMBL" id="PCVG01000023">
    <property type="protein sequence ID" value="PIQ68855.1"/>
    <property type="molecule type" value="Genomic_DNA"/>
</dbReference>
<evidence type="ECO:0000256" key="4">
    <source>
        <dbReference type="ARBA" id="ARBA00023163"/>
    </source>
</evidence>
<dbReference type="Gene3D" id="1.10.10.10">
    <property type="entry name" value="Winged helix-like DNA-binding domain superfamily/Winged helix DNA-binding domain"/>
    <property type="match status" value="1"/>
</dbReference>
<evidence type="ECO:0000256" key="3">
    <source>
        <dbReference type="ARBA" id="ARBA00023082"/>
    </source>
</evidence>
<dbReference type="PANTHER" id="PTHR43133:SF62">
    <property type="entry name" value="RNA POLYMERASE SIGMA FACTOR SIGZ"/>
    <property type="match status" value="1"/>
</dbReference>
<keyword evidence="4" id="KW-0804">Transcription</keyword>